<dbReference type="PANTHER" id="PTHR33525">
    <property type="match status" value="1"/>
</dbReference>
<name>A0A1F6D4D8_HANXR</name>
<dbReference type="InterPro" id="IPR006675">
    <property type="entry name" value="HDIG_dom"/>
</dbReference>
<dbReference type="PROSITE" id="PS51833">
    <property type="entry name" value="HDOD"/>
    <property type="match status" value="1"/>
</dbReference>
<reference evidence="2 3" key="1">
    <citation type="journal article" date="2016" name="Nat. Commun.">
        <title>Thousands of microbial genomes shed light on interconnected biogeochemical processes in an aquifer system.</title>
        <authorList>
            <person name="Anantharaman K."/>
            <person name="Brown C.T."/>
            <person name="Hug L.A."/>
            <person name="Sharon I."/>
            <person name="Castelle C.J."/>
            <person name="Probst A.J."/>
            <person name="Thomas B.C."/>
            <person name="Singh A."/>
            <person name="Wilkins M.J."/>
            <person name="Karaoz U."/>
            <person name="Brodie E.L."/>
            <person name="Williams K.H."/>
            <person name="Hubbard S.S."/>
            <person name="Banfield J.F."/>
        </authorList>
    </citation>
    <scope>NUCLEOTIDE SEQUENCE [LARGE SCALE GENOMIC DNA]</scope>
    <source>
        <strain evidence="3">RIFCSPLOWO2_12_FULL_64_10</strain>
    </source>
</reference>
<comment type="caution">
    <text evidence="2">The sequence shown here is derived from an EMBL/GenBank/DDBJ whole genome shotgun (WGS) entry which is preliminary data.</text>
</comment>
<dbReference type="AlphaFoldDB" id="A0A1F6D4D8"/>
<evidence type="ECO:0000313" key="2">
    <source>
        <dbReference type="EMBL" id="OGG55902.1"/>
    </source>
</evidence>
<dbReference type="SUPFAM" id="SSF109604">
    <property type="entry name" value="HD-domain/PDEase-like"/>
    <property type="match status" value="1"/>
</dbReference>
<accession>A0A1F6D4D8</accession>
<evidence type="ECO:0000259" key="1">
    <source>
        <dbReference type="PROSITE" id="PS51833"/>
    </source>
</evidence>
<proteinExistence type="predicted"/>
<dbReference type="PANTHER" id="PTHR33525:SF3">
    <property type="entry name" value="RIBONUCLEASE Y"/>
    <property type="match status" value="1"/>
</dbReference>
<dbReference type="Proteomes" id="UP000178606">
    <property type="component" value="Unassembled WGS sequence"/>
</dbReference>
<dbReference type="Gene3D" id="1.10.3210.10">
    <property type="entry name" value="Hypothetical protein af1432"/>
    <property type="match status" value="1"/>
</dbReference>
<dbReference type="InterPro" id="IPR013976">
    <property type="entry name" value="HDOD"/>
</dbReference>
<dbReference type="Pfam" id="PF08668">
    <property type="entry name" value="HDOD"/>
    <property type="match status" value="1"/>
</dbReference>
<protein>
    <recommendedName>
        <fullName evidence="1">HDOD domain-containing protein</fullName>
    </recommendedName>
</protein>
<dbReference type="InterPro" id="IPR052340">
    <property type="entry name" value="RNase_Y/CdgJ"/>
</dbReference>
<evidence type="ECO:0000313" key="3">
    <source>
        <dbReference type="Proteomes" id="UP000178606"/>
    </source>
</evidence>
<feature type="domain" description="HDOD" evidence="1">
    <location>
        <begin position="16"/>
        <end position="212"/>
    </location>
</feature>
<dbReference type="EMBL" id="MFKF01000057">
    <property type="protein sequence ID" value="OGG55902.1"/>
    <property type="molecule type" value="Genomic_DNA"/>
</dbReference>
<gene>
    <name evidence="2" type="ORF">A3F84_23615</name>
</gene>
<sequence length="287" mass="31606">MDREDIRLAIRNIKNLPTLPAIVSRILEVADEAGSSARELADIISHDQSVSAKVLNLANSAFYGFSRRIATIPQAVVVLGFETVKSLALGVSVFQSLSQKVGRVSFDREQFWMHSIGCAAATKLVAKGVGLKDTGTPFVAGLLHDVGKVILDTYFNAEYQKVIEEMIDEGRSAVDVETDVLNIDHAEVGGWLAARWKFPDTLVAPITYHHNLLGAPGEHLNYVLMVHLANVLTKKSGIGLRYELEMPEPSDMVERVIGLTPSKILAVVGELKAERDHIQEFFRYLNT</sequence>
<dbReference type="NCBIfam" id="TIGR00277">
    <property type="entry name" value="HDIG"/>
    <property type="match status" value="1"/>
</dbReference>
<organism evidence="2 3">
    <name type="scientific">Handelsmanbacteria sp. (strain RIFCSPLOWO2_12_FULL_64_10)</name>
    <dbReference type="NCBI Taxonomy" id="1817868"/>
    <lineage>
        <taxon>Bacteria</taxon>
        <taxon>Candidatus Handelsmaniibacteriota</taxon>
    </lineage>
</organism>